<reference evidence="3 4" key="1">
    <citation type="submission" date="2016-11" db="EMBL/GenBank/DDBJ databases">
        <authorList>
            <person name="Jaros S."/>
            <person name="Januszkiewicz K."/>
            <person name="Wedrychowicz H."/>
        </authorList>
    </citation>
    <scope>NUCLEOTIDE SEQUENCE [LARGE SCALE GENOMIC DNA]</scope>
    <source>
        <strain evidence="3 4">DSM 14501</strain>
    </source>
</reference>
<dbReference type="Gene3D" id="1.10.287.470">
    <property type="entry name" value="Helix hairpin bin"/>
    <property type="match status" value="1"/>
</dbReference>
<dbReference type="Proteomes" id="UP000184082">
    <property type="component" value="Unassembled WGS sequence"/>
</dbReference>
<dbReference type="STRING" id="1121266.SAMN02745883_01263"/>
<dbReference type="EMBL" id="FRAJ01000009">
    <property type="protein sequence ID" value="SHK10141.1"/>
    <property type="molecule type" value="Genomic_DNA"/>
</dbReference>
<evidence type="ECO:0000256" key="1">
    <source>
        <dbReference type="ARBA" id="ARBA00009477"/>
    </source>
</evidence>
<dbReference type="AlphaFoldDB" id="A0A1M6PQJ0"/>
<evidence type="ECO:0000313" key="3">
    <source>
        <dbReference type="EMBL" id="SHK10141.1"/>
    </source>
</evidence>
<dbReference type="Gene3D" id="2.40.30.170">
    <property type="match status" value="1"/>
</dbReference>
<dbReference type="PANTHER" id="PTHR30469:SF20">
    <property type="entry name" value="EFFLUX RND TRANSPORTER PERIPLASMIC ADAPTOR SUBUNIT"/>
    <property type="match status" value="1"/>
</dbReference>
<proteinExistence type="inferred from homology"/>
<feature type="coiled-coil region" evidence="2">
    <location>
        <begin position="144"/>
        <end position="171"/>
    </location>
</feature>
<dbReference type="PANTHER" id="PTHR30469">
    <property type="entry name" value="MULTIDRUG RESISTANCE PROTEIN MDTA"/>
    <property type="match status" value="1"/>
</dbReference>
<accession>A0A1M6PQJ0</accession>
<dbReference type="NCBIfam" id="TIGR01730">
    <property type="entry name" value="RND_mfp"/>
    <property type="match status" value="1"/>
</dbReference>
<dbReference type="RefSeq" id="WP_072966678.1">
    <property type="nucleotide sequence ID" value="NZ_FRAJ01000009.1"/>
</dbReference>
<evidence type="ECO:0000256" key="2">
    <source>
        <dbReference type="SAM" id="Coils"/>
    </source>
</evidence>
<gene>
    <name evidence="3" type="ORF">SAMN02745883_01263</name>
</gene>
<keyword evidence="2" id="KW-0175">Coiled coil</keyword>
<dbReference type="InterPro" id="IPR006143">
    <property type="entry name" value="RND_pump_MFP"/>
</dbReference>
<feature type="coiled-coil region" evidence="2">
    <location>
        <begin position="92"/>
        <end position="119"/>
    </location>
</feature>
<name>A0A1M6PQJ0_9FIRM</name>
<comment type="similarity">
    <text evidence="1">Belongs to the membrane fusion protein (MFP) (TC 8.A.1) family.</text>
</comment>
<evidence type="ECO:0000313" key="4">
    <source>
        <dbReference type="Proteomes" id="UP000184082"/>
    </source>
</evidence>
<sequence length="360" mass="40435">MKRFLAILLILIMAFQLVGCSKAEEKIVERQRAVKVLEIHESENPVTLNYIGTVDAKDIVKYSFKTSGKLGKIFVEKGDKVKKGDKLAMLDMQDLNFQLSAAEATLQSAELNIKKAEDSLNYDRDLFERMKKLYKEGSISKDQYDKVKLKLDISEATYNQAKKQYEAAKTDYEYKLSLIDDATIYANQDGTIVDTLYEERELVPQGHPVVIVRSNTQVVNVGIAQKDLNKIDIGTRAVIDVDGEKAEGKITNIAEAPDKSTRTYNAEVTVKGKNFRLGSIAKVQFNIGKEKGVWIPISCIMSNGEDYVYIVKGDRAFKRTVELGKIYRDKIMVKGIKPGELIVISGMKNLNDGSKVKIQK</sequence>
<dbReference type="Gene3D" id="2.40.50.100">
    <property type="match status" value="1"/>
</dbReference>
<dbReference type="SUPFAM" id="SSF111369">
    <property type="entry name" value="HlyD-like secretion proteins"/>
    <property type="match status" value="1"/>
</dbReference>
<keyword evidence="4" id="KW-1185">Reference proteome</keyword>
<protein>
    <submittedName>
        <fullName evidence="3">RND family efflux transporter, MFP subunit</fullName>
    </submittedName>
</protein>
<dbReference type="Gene3D" id="2.40.420.20">
    <property type="match status" value="1"/>
</dbReference>
<dbReference type="GO" id="GO:0015562">
    <property type="term" value="F:efflux transmembrane transporter activity"/>
    <property type="evidence" value="ECO:0007669"/>
    <property type="project" value="InterPro"/>
</dbReference>
<organism evidence="3 4">
    <name type="scientific">Caminicella sporogenes DSM 14501</name>
    <dbReference type="NCBI Taxonomy" id="1121266"/>
    <lineage>
        <taxon>Bacteria</taxon>
        <taxon>Bacillati</taxon>
        <taxon>Bacillota</taxon>
        <taxon>Clostridia</taxon>
        <taxon>Peptostreptococcales</taxon>
        <taxon>Caminicellaceae</taxon>
        <taxon>Caminicella</taxon>
    </lineage>
</organism>
<dbReference type="GO" id="GO:1990281">
    <property type="term" value="C:efflux pump complex"/>
    <property type="evidence" value="ECO:0007669"/>
    <property type="project" value="TreeGrafter"/>
</dbReference>